<protein>
    <submittedName>
        <fullName evidence="1">Uncharacterized protein</fullName>
    </submittedName>
</protein>
<name>A0A5K8A8X3_9BACT</name>
<dbReference type="Proteomes" id="UP000422108">
    <property type="component" value="Chromosome"/>
</dbReference>
<dbReference type="RefSeq" id="WP_155310228.1">
    <property type="nucleotide sequence ID" value="NZ_AP021879.1"/>
</dbReference>
<dbReference type="AlphaFoldDB" id="A0A5K8A8X3"/>
<proteinExistence type="predicted"/>
<dbReference type="EMBL" id="AP021879">
    <property type="protein sequence ID" value="BBO88985.1"/>
    <property type="molecule type" value="Genomic_DNA"/>
</dbReference>
<evidence type="ECO:0000313" key="1">
    <source>
        <dbReference type="EMBL" id="BBO88985.1"/>
    </source>
</evidence>
<sequence length="325" mass="38333">MSVISASIISNEINFFSKSKKYCDESVSRNLRDFICHHQGEFIQYTFLAGEYHKEMKYAFGNEQKDRSEIEEKHDQLVEYLNEQIGSIVSSSFNLMQKFFAGRHIKSPRICIKANFDPREKLVIGLFREKKVGYNSDCSVSENKGFNSVKENGRYYLCQNIPVETQKGEYYNPRLIKEAVDNYRPTGKIKRFFQTKNNVFIDEKWINCWQRSSSEDGKTIKPHYRSCYKSTLVIPLTLWNNILNKKFLKKFNLDDVNRTIFGYLCFDHIKANYFNPILDVDMGYVFADILSLYLLIRFIFVNQSATYELVKQFLNNDPYRSKINL</sequence>
<gene>
    <name evidence="1" type="ORF">DSCOOX_21650</name>
</gene>
<keyword evidence="2" id="KW-1185">Reference proteome</keyword>
<evidence type="ECO:0000313" key="2">
    <source>
        <dbReference type="Proteomes" id="UP000422108"/>
    </source>
</evidence>
<accession>A0A5K8A8X3</accession>
<reference evidence="1 2" key="1">
    <citation type="submission" date="2019-11" db="EMBL/GenBank/DDBJ databases">
        <title>Comparative genomics of hydrocarbon-degrading Desulfosarcina strains.</title>
        <authorList>
            <person name="Watanabe M."/>
            <person name="Kojima H."/>
            <person name="Fukui M."/>
        </authorList>
    </citation>
    <scope>NUCLEOTIDE SEQUENCE [LARGE SCALE GENOMIC DNA]</scope>
    <source>
        <strain evidence="2">oXyS1</strain>
    </source>
</reference>
<organism evidence="1 2">
    <name type="scientific">Desulfosarcina ovata subsp. ovata</name>
    <dbReference type="NCBI Taxonomy" id="2752305"/>
    <lineage>
        <taxon>Bacteria</taxon>
        <taxon>Pseudomonadati</taxon>
        <taxon>Thermodesulfobacteriota</taxon>
        <taxon>Desulfobacteria</taxon>
        <taxon>Desulfobacterales</taxon>
        <taxon>Desulfosarcinaceae</taxon>
        <taxon>Desulfosarcina</taxon>
    </lineage>
</organism>